<dbReference type="SUPFAM" id="SSF47459">
    <property type="entry name" value="HLH, helix-loop-helix DNA-binding domain"/>
    <property type="match status" value="1"/>
</dbReference>
<keyword evidence="3" id="KW-0804">Transcription</keyword>
<dbReference type="Gene3D" id="4.10.280.10">
    <property type="entry name" value="Helix-loop-helix DNA-binding domain"/>
    <property type="match status" value="1"/>
</dbReference>
<dbReference type="InterPro" id="IPR024097">
    <property type="entry name" value="bHLH_ZIP_TF"/>
</dbReference>
<evidence type="ECO:0000256" key="5">
    <source>
        <dbReference type="SAM" id="MobiDB-lite"/>
    </source>
</evidence>
<evidence type="ECO:0000256" key="2">
    <source>
        <dbReference type="ARBA" id="ARBA00023015"/>
    </source>
</evidence>
<dbReference type="OrthoDB" id="1928604at2759"/>
<feature type="compositionally biased region" description="Basic and acidic residues" evidence="5">
    <location>
        <begin position="94"/>
        <end position="105"/>
    </location>
</feature>
<dbReference type="EMBL" id="SZYD01000008">
    <property type="protein sequence ID" value="KAD5507732.1"/>
    <property type="molecule type" value="Genomic_DNA"/>
</dbReference>
<dbReference type="InterPro" id="IPR036638">
    <property type="entry name" value="HLH_DNA-bd_sf"/>
</dbReference>
<dbReference type="PANTHER" id="PTHR12565:SF433">
    <property type="entry name" value="MYC-TYPE, BASIC HELIX-LOOP-HELIX (BHLH) DOMAIN-CONTAINING PROTEIN-RELATED"/>
    <property type="match status" value="1"/>
</dbReference>
<dbReference type="GO" id="GO:0046983">
    <property type="term" value="F:protein dimerization activity"/>
    <property type="evidence" value="ECO:0007669"/>
    <property type="project" value="InterPro"/>
</dbReference>
<evidence type="ECO:0000259" key="6">
    <source>
        <dbReference type="PROSITE" id="PS50888"/>
    </source>
</evidence>
<dbReference type="PANTHER" id="PTHR12565">
    <property type="entry name" value="STEROL REGULATORY ELEMENT-BINDING PROTEIN"/>
    <property type="match status" value="1"/>
</dbReference>
<keyword evidence="8" id="KW-1185">Reference proteome</keyword>
<evidence type="ECO:0000256" key="4">
    <source>
        <dbReference type="ARBA" id="ARBA00023242"/>
    </source>
</evidence>
<proteinExistence type="predicted"/>
<feature type="region of interest" description="Disordered" evidence="5">
    <location>
        <begin position="70"/>
        <end position="105"/>
    </location>
</feature>
<keyword evidence="2" id="KW-0805">Transcription regulation</keyword>
<dbReference type="Pfam" id="PF00010">
    <property type="entry name" value="HLH"/>
    <property type="match status" value="1"/>
</dbReference>
<evidence type="ECO:0000313" key="7">
    <source>
        <dbReference type="EMBL" id="KAD5507732.1"/>
    </source>
</evidence>
<comment type="caution">
    <text evidence="7">The sequence shown here is derived from an EMBL/GenBank/DDBJ whole genome shotgun (WGS) entry which is preliminary data.</text>
</comment>
<feature type="domain" description="BHLH" evidence="6">
    <location>
        <begin position="125"/>
        <end position="175"/>
    </location>
</feature>
<evidence type="ECO:0000313" key="8">
    <source>
        <dbReference type="Proteomes" id="UP000326396"/>
    </source>
</evidence>
<dbReference type="PROSITE" id="PS50888">
    <property type="entry name" value="BHLH"/>
    <property type="match status" value="1"/>
</dbReference>
<organism evidence="7 8">
    <name type="scientific">Mikania micrantha</name>
    <name type="common">bitter vine</name>
    <dbReference type="NCBI Taxonomy" id="192012"/>
    <lineage>
        <taxon>Eukaryota</taxon>
        <taxon>Viridiplantae</taxon>
        <taxon>Streptophyta</taxon>
        <taxon>Embryophyta</taxon>
        <taxon>Tracheophyta</taxon>
        <taxon>Spermatophyta</taxon>
        <taxon>Magnoliopsida</taxon>
        <taxon>eudicotyledons</taxon>
        <taxon>Gunneridae</taxon>
        <taxon>Pentapetalae</taxon>
        <taxon>asterids</taxon>
        <taxon>campanulids</taxon>
        <taxon>Asterales</taxon>
        <taxon>Asteraceae</taxon>
        <taxon>Asteroideae</taxon>
        <taxon>Heliantheae alliance</taxon>
        <taxon>Eupatorieae</taxon>
        <taxon>Mikania</taxon>
    </lineage>
</organism>
<evidence type="ECO:0000256" key="1">
    <source>
        <dbReference type="ARBA" id="ARBA00004123"/>
    </source>
</evidence>
<protein>
    <recommendedName>
        <fullName evidence="6">BHLH domain-containing protein</fullName>
    </recommendedName>
</protein>
<dbReference type="Proteomes" id="UP000326396">
    <property type="component" value="Linkage Group LG16"/>
</dbReference>
<dbReference type="GO" id="GO:0003700">
    <property type="term" value="F:DNA-binding transcription factor activity"/>
    <property type="evidence" value="ECO:0007669"/>
    <property type="project" value="TreeGrafter"/>
</dbReference>
<dbReference type="AlphaFoldDB" id="A0A5N6NYL5"/>
<sequence>MEASSFHHHPHPFLLDQCLSLSDTIATGFHQPYEHGSIEVISSHQNQAFIANNLQMLDSSMSMAVHDHKSEMKMPSTDPVMAAKTASKRRRQKKNIDDQEKKKKIIDSKEEGQIGYIHVRARRGEATDSHSLAERVRREKISKKMKALQSIVPGCDKIIGKALLLDEVINYVHSLQNEIQILSSKLASVDSMLCDYGTEYEEFMLKSYDENMITTQQHLVSYHEHHMPCMISQDNVDLAKWELEEQRKELDDLFAIINCNALK</sequence>
<dbReference type="InterPro" id="IPR011598">
    <property type="entry name" value="bHLH_dom"/>
</dbReference>
<dbReference type="SMART" id="SM00353">
    <property type="entry name" value="HLH"/>
    <property type="match status" value="1"/>
</dbReference>
<reference evidence="7 8" key="1">
    <citation type="submission" date="2019-05" db="EMBL/GenBank/DDBJ databases">
        <title>Mikania micrantha, genome provides insights into the molecular mechanism of rapid growth.</title>
        <authorList>
            <person name="Liu B."/>
        </authorList>
    </citation>
    <scope>NUCLEOTIDE SEQUENCE [LARGE SCALE GENOMIC DNA]</scope>
    <source>
        <strain evidence="7">NLD-2019</strain>
        <tissue evidence="7">Leaf</tissue>
    </source>
</reference>
<accession>A0A5N6NYL5</accession>
<name>A0A5N6NYL5_9ASTR</name>
<dbReference type="GO" id="GO:0005634">
    <property type="term" value="C:nucleus"/>
    <property type="evidence" value="ECO:0007669"/>
    <property type="project" value="UniProtKB-SubCell"/>
</dbReference>
<evidence type="ECO:0000256" key="3">
    <source>
        <dbReference type="ARBA" id="ARBA00023163"/>
    </source>
</evidence>
<comment type="subcellular location">
    <subcellularLocation>
        <location evidence="1">Nucleus</location>
    </subcellularLocation>
</comment>
<gene>
    <name evidence="7" type="ORF">E3N88_15435</name>
</gene>
<keyword evidence="4" id="KW-0539">Nucleus</keyword>